<name>A0AAW0GMM3_9APHY</name>
<keyword evidence="2" id="KW-1185">Reference proteome</keyword>
<reference evidence="1 2" key="1">
    <citation type="submission" date="2022-09" db="EMBL/GenBank/DDBJ databases">
        <authorList>
            <person name="Palmer J.M."/>
        </authorList>
    </citation>
    <scope>NUCLEOTIDE SEQUENCE [LARGE SCALE GENOMIC DNA]</scope>
    <source>
        <strain evidence="1 2">DSM 7382</strain>
    </source>
</reference>
<dbReference type="EMBL" id="JASBNA010000002">
    <property type="protein sequence ID" value="KAK7694858.1"/>
    <property type="molecule type" value="Genomic_DNA"/>
</dbReference>
<evidence type="ECO:0000313" key="1">
    <source>
        <dbReference type="EMBL" id="KAK7694858.1"/>
    </source>
</evidence>
<gene>
    <name evidence="1" type="ORF">QCA50_002046</name>
</gene>
<protein>
    <submittedName>
        <fullName evidence="1">Uncharacterized protein</fullName>
    </submittedName>
</protein>
<proteinExistence type="predicted"/>
<dbReference type="Proteomes" id="UP001385951">
    <property type="component" value="Unassembled WGS sequence"/>
</dbReference>
<comment type="caution">
    <text evidence="1">The sequence shown here is derived from an EMBL/GenBank/DDBJ whole genome shotgun (WGS) entry which is preliminary data.</text>
</comment>
<dbReference type="AlphaFoldDB" id="A0AAW0GMM3"/>
<organism evidence="1 2">
    <name type="scientific">Cerrena zonata</name>
    <dbReference type="NCBI Taxonomy" id="2478898"/>
    <lineage>
        <taxon>Eukaryota</taxon>
        <taxon>Fungi</taxon>
        <taxon>Dikarya</taxon>
        <taxon>Basidiomycota</taxon>
        <taxon>Agaricomycotina</taxon>
        <taxon>Agaricomycetes</taxon>
        <taxon>Polyporales</taxon>
        <taxon>Cerrenaceae</taxon>
        <taxon>Cerrena</taxon>
    </lineage>
</organism>
<accession>A0AAW0GMM3</accession>
<evidence type="ECO:0000313" key="2">
    <source>
        <dbReference type="Proteomes" id="UP001385951"/>
    </source>
</evidence>
<sequence length="57" mass="6182">MRVDISVPGWDDVSLASARSANGHFAGGLGIYRALKVGDPQRFLKLKLYLCSTLLFG</sequence>